<dbReference type="GO" id="GO:0051539">
    <property type="term" value="F:4 iron, 4 sulfur cluster binding"/>
    <property type="evidence" value="ECO:0007669"/>
    <property type="project" value="UniProtKB-KW"/>
</dbReference>
<keyword evidence="8" id="KW-0408">Iron</keyword>
<evidence type="ECO:0000256" key="2">
    <source>
        <dbReference type="ARBA" id="ARBA00012237"/>
    </source>
</evidence>
<keyword evidence="5" id="KW-0808">Transferase</keyword>
<dbReference type="NCBIfam" id="NF009544">
    <property type="entry name" value="PRK12928.1"/>
    <property type="match status" value="1"/>
</dbReference>
<dbReference type="GO" id="GO:0016992">
    <property type="term" value="F:lipoate synthase activity"/>
    <property type="evidence" value="ECO:0007669"/>
    <property type="project" value="UniProtKB-EC"/>
</dbReference>
<dbReference type="EC" id="2.8.1.8" evidence="2"/>
<dbReference type="GO" id="GO:0046872">
    <property type="term" value="F:metal ion binding"/>
    <property type="evidence" value="ECO:0007669"/>
    <property type="project" value="UniProtKB-KW"/>
</dbReference>
<dbReference type="SMART" id="SM00729">
    <property type="entry name" value="Elp3"/>
    <property type="match status" value="1"/>
</dbReference>
<protein>
    <recommendedName>
        <fullName evidence="2">lipoyl synthase</fullName>
        <ecNumber evidence="2">2.8.1.8</ecNumber>
    </recommendedName>
</protein>
<dbReference type="Pfam" id="PF04055">
    <property type="entry name" value="Radical_SAM"/>
    <property type="match status" value="1"/>
</dbReference>
<evidence type="ECO:0000256" key="5">
    <source>
        <dbReference type="ARBA" id="ARBA00022679"/>
    </source>
</evidence>
<dbReference type="InterPro" id="IPR013785">
    <property type="entry name" value="Aldolase_TIM"/>
</dbReference>
<dbReference type="PROSITE" id="PS51918">
    <property type="entry name" value="RADICAL_SAM"/>
    <property type="match status" value="1"/>
</dbReference>
<dbReference type="InterPro" id="IPR007197">
    <property type="entry name" value="rSAM"/>
</dbReference>
<comment type="caution">
    <text evidence="12">The sequence shown here is derived from an EMBL/GenBank/DDBJ whole genome shotgun (WGS) entry which is preliminary data.</text>
</comment>
<name>X1TU67_9ZZZZ</name>
<dbReference type="InterPro" id="IPR003698">
    <property type="entry name" value="Lipoyl_synth"/>
</dbReference>
<evidence type="ECO:0000256" key="10">
    <source>
        <dbReference type="ARBA" id="ARBA00047326"/>
    </source>
</evidence>
<dbReference type="NCBIfam" id="TIGR00510">
    <property type="entry name" value="lipA"/>
    <property type="match status" value="1"/>
</dbReference>
<dbReference type="InterPro" id="IPR058240">
    <property type="entry name" value="rSAM_sf"/>
</dbReference>
<sequence>MDGLQLHTVCESAHCPNQGECFARGVATFMILGDVCTRNCTFCAVKHGLPAPPDANKPEHLVEAVKKLGLRYVVVTSVTRDDLPNGGAYQFAKVIEAIRSYDPRITVEVLIPDFQGSLSALEVVVASHPAIINHNVETVPRLYPQVRPQANYKRSIQLVKHAKSRERELLTKSGLMLGLGERREEVIQVMEDLRGVDCDFLTIGQYLRPSVNHHEVVRFVPPEEFEEYKNAGVAMGLTELTIHQASLHIPR</sequence>
<keyword evidence="6" id="KW-0949">S-adenosyl-L-methionine</keyword>
<reference evidence="12" key="1">
    <citation type="journal article" date="2014" name="Front. Microbiol.">
        <title>High frequency of phylogenetically diverse reductive dehalogenase-homologous genes in deep subseafloor sedimentary metagenomes.</title>
        <authorList>
            <person name="Kawai M."/>
            <person name="Futagami T."/>
            <person name="Toyoda A."/>
            <person name="Takaki Y."/>
            <person name="Nishi S."/>
            <person name="Hori S."/>
            <person name="Arai W."/>
            <person name="Tsubouchi T."/>
            <person name="Morono Y."/>
            <person name="Uchiyama I."/>
            <person name="Ito T."/>
            <person name="Fujiyama A."/>
            <person name="Inagaki F."/>
            <person name="Takami H."/>
        </authorList>
    </citation>
    <scope>NUCLEOTIDE SEQUENCE</scope>
    <source>
        <strain evidence="12">Expedition CK06-06</strain>
    </source>
</reference>
<organism evidence="12">
    <name type="scientific">marine sediment metagenome</name>
    <dbReference type="NCBI Taxonomy" id="412755"/>
    <lineage>
        <taxon>unclassified sequences</taxon>
        <taxon>metagenomes</taxon>
        <taxon>ecological metagenomes</taxon>
    </lineage>
</organism>
<dbReference type="HAMAP" id="MF_00206">
    <property type="entry name" value="Lipoyl_synth"/>
    <property type="match status" value="1"/>
</dbReference>
<comment type="catalytic activity">
    <reaction evidence="10">
        <text>[[Fe-S] cluster scaffold protein carrying a second [4Fe-4S](2+) cluster] + N(6)-octanoyl-L-lysyl-[protein] + 2 oxidized [2Fe-2S]-[ferredoxin] + 2 S-adenosyl-L-methionine + 4 H(+) = [[Fe-S] cluster scaffold protein] + N(6)-[(R)-dihydrolipoyl]-L-lysyl-[protein] + 4 Fe(3+) + 2 hydrogen sulfide + 2 5'-deoxyadenosine + 2 L-methionine + 2 reduced [2Fe-2S]-[ferredoxin]</text>
        <dbReference type="Rhea" id="RHEA:16585"/>
        <dbReference type="Rhea" id="RHEA-COMP:9928"/>
        <dbReference type="Rhea" id="RHEA-COMP:10000"/>
        <dbReference type="Rhea" id="RHEA-COMP:10001"/>
        <dbReference type="Rhea" id="RHEA-COMP:10475"/>
        <dbReference type="Rhea" id="RHEA-COMP:14568"/>
        <dbReference type="Rhea" id="RHEA-COMP:14569"/>
        <dbReference type="ChEBI" id="CHEBI:15378"/>
        <dbReference type="ChEBI" id="CHEBI:17319"/>
        <dbReference type="ChEBI" id="CHEBI:29034"/>
        <dbReference type="ChEBI" id="CHEBI:29919"/>
        <dbReference type="ChEBI" id="CHEBI:33722"/>
        <dbReference type="ChEBI" id="CHEBI:33737"/>
        <dbReference type="ChEBI" id="CHEBI:33738"/>
        <dbReference type="ChEBI" id="CHEBI:57844"/>
        <dbReference type="ChEBI" id="CHEBI:59789"/>
        <dbReference type="ChEBI" id="CHEBI:78809"/>
        <dbReference type="ChEBI" id="CHEBI:83100"/>
        <dbReference type="EC" id="2.8.1.8"/>
    </reaction>
</comment>
<evidence type="ECO:0000256" key="1">
    <source>
        <dbReference type="ARBA" id="ARBA00001966"/>
    </source>
</evidence>
<keyword evidence="7" id="KW-0479">Metal-binding</keyword>
<dbReference type="InterPro" id="IPR006638">
    <property type="entry name" value="Elp3/MiaA/NifB-like_rSAM"/>
</dbReference>
<dbReference type="SUPFAM" id="SSF102114">
    <property type="entry name" value="Radical SAM enzymes"/>
    <property type="match status" value="1"/>
</dbReference>
<dbReference type="Gene3D" id="3.20.20.70">
    <property type="entry name" value="Aldolase class I"/>
    <property type="match status" value="1"/>
</dbReference>
<dbReference type="NCBIfam" id="NF004019">
    <property type="entry name" value="PRK05481.1"/>
    <property type="match status" value="1"/>
</dbReference>
<dbReference type="PANTHER" id="PTHR10949:SF0">
    <property type="entry name" value="LIPOYL SYNTHASE, MITOCHONDRIAL"/>
    <property type="match status" value="1"/>
</dbReference>
<evidence type="ECO:0000256" key="4">
    <source>
        <dbReference type="ARBA" id="ARBA00022490"/>
    </source>
</evidence>
<dbReference type="CDD" id="cd01335">
    <property type="entry name" value="Radical_SAM"/>
    <property type="match status" value="1"/>
</dbReference>
<evidence type="ECO:0000259" key="11">
    <source>
        <dbReference type="PROSITE" id="PS51918"/>
    </source>
</evidence>
<proteinExistence type="inferred from homology"/>
<evidence type="ECO:0000256" key="6">
    <source>
        <dbReference type="ARBA" id="ARBA00022691"/>
    </source>
</evidence>
<evidence type="ECO:0000256" key="3">
    <source>
        <dbReference type="ARBA" id="ARBA00022485"/>
    </source>
</evidence>
<dbReference type="SFLD" id="SFLDS00029">
    <property type="entry name" value="Radical_SAM"/>
    <property type="match status" value="1"/>
</dbReference>
<keyword evidence="3" id="KW-0004">4Fe-4S</keyword>
<dbReference type="PANTHER" id="PTHR10949">
    <property type="entry name" value="LIPOYL SYNTHASE"/>
    <property type="match status" value="1"/>
</dbReference>
<feature type="domain" description="Radical SAM core" evidence="11">
    <location>
        <begin position="22"/>
        <end position="238"/>
    </location>
</feature>
<dbReference type="FunFam" id="3.20.20.70:FF:000186">
    <property type="entry name" value="Lipoyl synthase"/>
    <property type="match status" value="1"/>
</dbReference>
<dbReference type="AlphaFoldDB" id="X1TU67"/>
<dbReference type="EMBL" id="BARW01008355">
    <property type="protein sequence ID" value="GAI83559.1"/>
    <property type="molecule type" value="Genomic_DNA"/>
</dbReference>
<accession>X1TU67</accession>
<keyword evidence="9" id="KW-0411">Iron-sulfur</keyword>
<evidence type="ECO:0000313" key="12">
    <source>
        <dbReference type="EMBL" id="GAI83559.1"/>
    </source>
</evidence>
<evidence type="ECO:0000256" key="8">
    <source>
        <dbReference type="ARBA" id="ARBA00023004"/>
    </source>
</evidence>
<gene>
    <name evidence="12" type="ORF">S12H4_17157</name>
</gene>
<keyword evidence="4" id="KW-0963">Cytoplasm</keyword>
<evidence type="ECO:0000256" key="7">
    <source>
        <dbReference type="ARBA" id="ARBA00022723"/>
    </source>
</evidence>
<comment type="cofactor">
    <cofactor evidence="1">
        <name>[4Fe-4S] cluster</name>
        <dbReference type="ChEBI" id="CHEBI:49883"/>
    </cofactor>
</comment>
<evidence type="ECO:0000256" key="9">
    <source>
        <dbReference type="ARBA" id="ARBA00023014"/>
    </source>
</evidence>